<dbReference type="RefSeq" id="WP_394487964.1">
    <property type="nucleotide sequence ID" value="NZ_JBIGIA010000006.1"/>
</dbReference>
<dbReference type="Pfam" id="PF14393">
    <property type="entry name" value="DUF4422"/>
    <property type="match status" value="1"/>
</dbReference>
<name>A0ABW7G5C6_9BURK</name>
<feature type="domain" description="DUF4422" evidence="1">
    <location>
        <begin position="12"/>
        <end position="238"/>
    </location>
</feature>
<protein>
    <submittedName>
        <fullName evidence="2">DUF4422 domain-containing protein</fullName>
    </submittedName>
</protein>
<evidence type="ECO:0000259" key="1">
    <source>
        <dbReference type="Pfam" id="PF14393"/>
    </source>
</evidence>
<dbReference type="Proteomes" id="UP001606305">
    <property type="component" value="Unassembled WGS sequence"/>
</dbReference>
<keyword evidence="3" id="KW-1185">Reference proteome</keyword>
<accession>A0ABW7G5C6</accession>
<evidence type="ECO:0000313" key="2">
    <source>
        <dbReference type="EMBL" id="MFG6457132.1"/>
    </source>
</evidence>
<evidence type="ECO:0000313" key="3">
    <source>
        <dbReference type="Proteomes" id="UP001606305"/>
    </source>
</evidence>
<dbReference type="EMBL" id="JBIGIA010000006">
    <property type="protein sequence ID" value="MFG6457132.1"/>
    <property type="molecule type" value="Genomic_DNA"/>
</dbReference>
<sequence length="255" mass="29966">MNTDTPRELLVLATFHKPYYVRPDSSWLKPCTVGAFRMDAADAFCDADGENISALNPFFCELTALYWAWKNLKNVRHFGLYHYRRYLYLGPSFLNAPRVPIDEPRAAMDAMASEESGQRALQWLSYADAIVPMPYRLGGAIAQEYVAHHDRTHWQLFVDVLMAQNPEYRRYRGFFDHSNRFTYCNMFIFGWERFEHYCSKLFPLMNEVFERAERPADKYQARYIGFLAERFMMFYLHAEGLRTHETPIVGMEPGA</sequence>
<reference evidence="2 3" key="1">
    <citation type="submission" date="2024-09" db="EMBL/GenBank/DDBJ databases">
        <title>Novel species of the genus Pelomonas and Roseateles isolated from streams.</title>
        <authorList>
            <person name="Lu H."/>
        </authorList>
    </citation>
    <scope>NUCLEOTIDE SEQUENCE [LARGE SCALE GENOMIC DNA]</scope>
    <source>
        <strain evidence="2 3">BYS96W</strain>
    </source>
</reference>
<dbReference type="InterPro" id="IPR025536">
    <property type="entry name" value="DUF4422"/>
</dbReference>
<proteinExistence type="predicted"/>
<organism evidence="2 3">
    <name type="scientific">Pelomonas nitida</name>
    <dbReference type="NCBI Taxonomy" id="3299027"/>
    <lineage>
        <taxon>Bacteria</taxon>
        <taxon>Pseudomonadati</taxon>
        <taxon>Pseudomonadota</taxon>
        <taxon>Betaproteobacteria</taxon>
        <taxon>Burkholderiales</taxon>
        <taxon>Sphaerotilaceae</taxon>
        <taxon>Roseateles</taxon>
    </lineage>
</organism>
<gene>
    <name evidence="2" type="ORF">ACG00X_09825</name>
</gene>
<comment type="caution">
    <text evidence="2">The sequence shown here is derived from an EMBL/GenBank/DDBJ whole genome shotgun (WGS) entry which is preliminary data.</text>
</comment>